<accession>A0A507QJB0</accession>
<dbReference type="PANTHER" id="PTHR31069">
    <property type="entry name" value="OLEATE-ACTIVATED TRANSCRIPTION FACTOR 1-RELATED"/>
    <property type="match status" value="1"/>
</dbReference>
<organism evidence="7 8">
    <name type="scientific">Monascus purpureus</name>
    <name type="common">Red mold</name>
    <name type="synonym">Monascus anka</name>
    <dbReference type="NCBI Taxonomy" id="5098"/>
    <lineage>
        <taxon>Eukaryota</taxon>
        <taxon>Fungi</taxon>
        <taxon>Dikarya</taxon>
        <taxon>Ascomycota</taxon>
        <taxon>Pezizomycotina</taxon>
        <taxon>Eurotiomycetes</taxon>
        <taxon>Eurotiomycetidae</taxon>
        <taxon>Eurotiales</taxon>
        <taxon>Aspergillaceae</taxon>
        <taxon>Monascus</taxon>
    </lineage>
</organism>
<feature type="compositionally biased region" description="Polar residues" evidence="5">
    <location>
        <begin position="124"/>
        <end position="149"/>
    </location>
</feature>
<dbReference type="InterPro" id="IPR036864">
    <property type="entry name" value="Zn2-C6_fun-type_DNA-bd_sf"/>
</dbReference>
<dbReference type="GO" id="GO:0000981">
    <property type="term" value="F:DNA-binding transcription factor activity, RNA polymerase II-specific"/>
    <property type="evidence" value="ECO:0007669"/>
    <property type="project" value="InterPro"/>
</dbReference>
<evidence type="ECO:0000313" key="7">
    <source>
        <dbReference type="EMBL" id="TQB68578.1"/>
    </source>
</evidence>
<keyword evidence="2" id="KW-0238">DNA-binding</keyword>
<dbReference type="AlphaFoldDB" id="A0A507QJB0"/>
<sequence>MFAEQAKEVSKNGTTTPKLRTACENCRQSKVKCNLSGKSTCTRCLRHGLQCRYGYANRSGKPKGIKNRATLKKMGRLHEGKRPIDRIFGEGSCGLFMVEMTPAITEQRINQVNHGAKSIDENGSLDTRPSQSPSSTTIETPLISNTSTSGTPMMLNGFGGPYPGHIFDLDPIGQLPVGLGCHASPSIQSLQSDPAAEDMTNYHYHALPIPHDLQPTCKCFESQVSYMSQLSQVVSETIEPRSDDSLGKIKSALQACRIFLQCTSCRKDSTNVLLSLSIIELALQLFERWMSHKTQHTGSVRDESILGIHYGHYEVSQEESRRIRNFLIGGLLVRCKEILAMLREAIDTCIIPQQKITAGVGADALFFAQSMFGEATDQPLTSGVSWSPMPGQMSPCMDDGNANGLRQMVTHYDGTVDGLLRLASLDFMQLGVS</sequence>
<dbReference type="Proteomes" id="UP000319663">
    <property type="component" value="Unassembled WGS sequence"/>
</dbReference>
<evidence type="ECO:0000256" key="3">
    <source>
        <dbReference type="ARBA" id="ARBA00023163"/>
    </source>
</evidence>
<evidence type="ECO:0000256" key="5">
    <source>
        <dbReference type="SAM" id="MobiDB-lite"/>
    </source>
</evidence>
<dbReference type="GO" id="GO:0008270">
    <property type="term" value="F:zinc ion binding"/>
    <property type="evidence" value="ECO:0007669"/>
    <property type="project" value="InterPro"/>
</dbReference>
<dbReference type="PROSITE" id="PS00463">
    <property type="entry name" value="ZN2_CY6_FUNGAL_1"/>
    <property type="match status" value="1"/>
</dbReference>
<comment type="caution">
    <text evidence="7">The sequence shown here is derived from an EMBL/GenBank/DDBJ whole genome shotgun (WGS) entry which is preliminary data.</text>
</comment>
<keyword evidence="3" id="KW-0804">Transcription</keyword>
<keyword evidence="1" id="KW-0805">Transcription regulation</keyword>
<dbReference type="GO" id="GO:0003677">
    <property type="term" value="F:DNA binding"/>
    <property type="evidence" value="ECO:0007669"/>
    <property type="project" value="UniProtKB-KW"/>
</dbReference>
<dbReference type="Pfam" id="PF00172">
    <property type="entry name" value="Zn_clus"/>
    <property type="match status" value="1"/>
</dbReference>
<proteinExistence type="predicted"/>
<dbReference type="Gene3D" id="4.10.240.10">
    <property type="entry name" value="Zn(2)-C6 fungal-type DNA-binding domain"/>
    <property type="match status" value="1"/>
</dbReference>
<gene>
    <name evidence="7" type="ORF">MPDQ_003200</name>
</gene>
<evidence type="ECO:0000256" key="4">
    <source>
        <dbReference type="ARBA" id="ARBA00023242"/>
    </source>
</evidence>
<evidence type="ECO:0000256" key="2">
    <source>
        <dbReference type="ARBA" id="ARBA00023125"/>
    </source>
</evidence>
<protein>
    <recommendedName>
        <fullName evidence="6">Zn(2)-C6 fungal-type domain-containing protein</fullName>
    </recommendedName>
</protein>
<dbReference type="InterPro" id="IPR001138">
    <property type="entry name" value="Zn2Cys6_DnaBD"/>
</dbReference>
<evidence type="ECO:0000259" key="6">
    <source>
        <dbReference type="PROSITE" id="PS50048"/>
    </source>
</evidence>
<name>A0A507QJB0_MONPU</name>
<keyword evidence="4" id="KW-0539">Nucleus</keyword>
<dbReference type="SUPFAM" id="SSF57701">
    <property type="entry name" value="Zn2/Cys6 DNA-binding domain"/>
    <property type="match status" value="1"/>
</dbReference>
<feature type="domain" description="Zn(2)-C6 fungal-type" evidence="6">
    <location>
        <begin position="22"/>
        <end position="53"/>
    </location>
</feature>
<dbReference type="CDD" id="cd00067">
    <property type="entry name" value="GAL4"/>
    <property type="match status" value="1"/>
</dbReference>
<reference evidence="7 8" key="1">
    <citation type="submission" date="2019-06" db="EMBL/GenBank/DDBJ databases">
        <title>Wine fermentation using esterase from Monascus purpureus.</title>
        <authorList>
            <person name="Geng C."/>
            <person name="Zhang Y."/>
        </authorList>
    </citation>
    <scope>NUCLEOTIDE SEQUENCE [LARGE SCALE GENOMIC DNA]</scope>
    <source>
        <strain evidence="7">HQ1</strain>
    </source>
</reference>
<evidence type="ECO:0000256" key="1">
    <source>
        <dbReference type="ARBA" id="ARBA00023015"/>
    </source>
</evidence>
<feature type="region of interest" description="Disordered" evidence="5">
    <location>
        <begin position="116"/>
        <end position="149"/>
    </location>
</feature>
<dbReference type="SMART" id="SM00066">
    <property type="entry name" value="GAL4"/>
    <property type="match status" value="1"/>
</dbReference>
<dbReference type="PANTHER" id="PTHR31069:SF31">
    <property type="entry name" value="MONODICTYPHENONE CLUSTER TRANSCRIPTION FACTOR-RELATED"/>
    <property type="match status" value="1"/>
</dbReference>
<evidence type="ECO:0000313" key="8">
    <source>
        <dbReference type="Proteomes" id="UP000319663"/>
    </source>
</evidence>
<dbReference type="InterPro" id="IPR050675">
    <property type="entry name" value="OAF3"/>
</dbReference>
<keyword evidence="8" id="KW-1185">Reference proteome</keyword>
<dbReference type="PROSITE" id="PS50048">
    <property type="entry name" value="ZN2_CY6_FUNGAL_2"/>
    <property type="match status" value="1"/>
</dbReference>
<dbReference type="EMBL" id="VIFY01000205">
    <property type="protein sequence ID" value="TQB68578.1"/>
    <property type="molecule type" value="Genomic_DNA"/>
</dbReference>